<evidence type="ECO:0000313" key="2">
    <source>
        <dbReference type="EMBL" id="RRT66074.1"/>
    </source>
</evidence>
<dbReference type="PANTHER" id="PTHR33223:SF10">
    <property type="entry name" value="AMINOTRANSFERASE-LIKE PLANT MOBILE DOMAIN-CONTAINING PROTEIN"/>
    <property type="match status" value="1"/>
</dbReference>
<dbReference type="PANTHER" id="PTHR33223">
    <property type="entry name" value="CCHC-TYPE DOMAIN-CONTAINING PROTEIN"/>
    <property type="match status" value="1"/>
</dbReference>
<reference evidence="2 3" key="1">
    <citation type="journal article" date="2014" name="Agronomy (Basel)">
        <title>A Draft Genome Sequence for Ensete ventricosum, the Drought-Tolerant Tree Against Hunger.</title>
        <authorList>
            <person name="Harrison J."/>
            <person name="Moore K.A."/>
            <person name="Paszkiewicz K."/>
            <person name="Jones T."/>
            <person name="Grant M."/>
            <person name="Ambacheew D."/>
            <person name="Muzemil S."/>
            <person name="Studholme D.J."/>
        </authorList>
    </citation>
    <scope>NUCLEOTIDE SEQUENCE [LARGE SCALE GENOMIC DNA]</scope>
</reference>
<dbReference type="Proteomes" id="UP000287651">
    <property type="component" value="Unassembled WGS sequence"/>
</dbReference>
<protein>
    <submittedName>
        <fullName evidence="2">Uncharacterized protein</fullName>
    </submittedName>
</protein>
<comment type="caution">
    <text evidence="2">The sequence shown here is derived from an EMBL/GenBank/DDBJ whole genome shotgun (WGS) entry which is preliminary data.</text>
</comment>
<feature type="region of interest" description="Disordered" evidence="1">
    <location>
        <begin position="83"/>
        <end position="106"/>
    </location>
</feature>
<dbReference type="EMBL" id="AMZH03005570">
    <property type="protein sequence ID" value="RRT66074.1"/>
    <property type="molecule type" value="Genomic_DNA"/>
</dbReference>
<name>A0A426ZQ73_ENSVE</name>
<sequence length="249" mass="27956">MESPVAPNREDQLEAEVPPRWTTEVYADSSAVVPARSRSHSCNPAQASPNLDTLSSDFVDSLREQVRQVHQRLDEVQKKVLKSKGEFEESSKGGSPFTPEIQDKPLPANFRLPSLELYDGSYDPTEHIATFCAQMALYDTSDVVRTKLFGKCTPETNRRLPSGVGPREQGVPCPVRRTIRFTSSWSPRRASSLTIQAFVMGLKPSRFFWSLIERLPVTVPEMLQLAHQYIAVEALVAGKRDESKRPRAE</sequence>
<dbReference type="AlphaFoldDB" id="A0A426ZQ73"/>
<proteinExistence type="predicted"/>
<gene>
    <name evidence="2" type="ORF">B296_00040508</name>
</gene>
<organism evidence="2 3">
    <name type="scientific">Ensete ventricosum</name>
    <name type="common">Abyssinian banana</name>
    <name type="synonym">Musa ensete</name>
    <dbReference type="NCBI Taxonomy" id="4639"/>
    <lineage>
        <taxon>Eukaryota</taxon>
        <taxon>Viridiplantae</taxon>
        <taxon>Streptophyta</taxon>
        <taxon>Embryophyta</taxon>
        <taxon>Tracheophyta</taxon>
        <taxon>Spermatophyta</taxon>
        <taxon>Magnoliopsida</taxon>
        <taxon>Liliopsida</taxon>
        <taxon>Zingiberales</taxon>
        <taxon>Musaceae</taxon>
        <taxon>Ensete</taxon>
    </lineage>
</organism>
<accession>A0A426ZQ73</accession>
<feature type="compositionally biased region" description="Polar residues" evidence="1">
    <location>
        <begin position="40"/>
        <end position="53"/>
    </location>
</feature>
<feature type="region of interest" description="Disordered" evidence="1">
    <location>
        <begin position="1"/>
        <end position="53"/>
    </location>
</feature>
<evidence type="ECO:0000256" key="1">
    <source>
        <dbReference type="SAM" id="MobiDB-lite"/>
    </source>
</evidence>
<evidence type="ECO:0000313" key="3">
    <source>
        <dbReference type="Proteomes" id="UP000287651"/>
    </source>
</evidence>